<dbReference type="EMBL" id="RQTK01000757">
    <property type="protein sequence ID" value="RUS75263.1"/>
    <property type="molecule type" value="Genomic_DNA"/>
</dbReference>
<dbReference type="Pfam" id="PF16656">
    <property type="entry name" value="Pur_ac_phosph_N"/>
    <property type="match status" value="1"/>
</dbReference>
<dbReference type="Proteomes" id="UP000271974">
    <property type="component" value="Unassembled WGS sequence"/>
</dbReference>
<reference evidence="3 4" key="1">
    <citation type="submission" date="2019-01" db="EMBL/GenBank/DDBJ databases">
        <title>A draft genome assembly of the solar-powered sea slug Elysia chlorotica.</title>
        <authorList>
            <person name="Cai H."/>
            <person name="Li Q."/>
            <person name="Fang X."/>
            <person name="Li J."/>
            <person name="Curtis N.E."/>
            <person name="Altenburger A."/>
            <person name="Shibata T."/>
            <person name="Feng M."/>
            <person name="Maeda T."/>
            <person name="Schwartz J.A."/>
            <person name="Shigenobu S."/>
            <person name="Lundholm N."/>
            <person name="Nishiyama T."/>
            <person name="Yang H."/>
            <person name="Hasebe M."/>
            <person name="Li S."/>
            <person name="Pierce S.K."/>
            <person name="Wang J."/>
        </authorList>
    </citation>
    <scope>NUCLEOTIDE SEQUENCE [LARGE SCALE GENOMIC DNA]</scope>
    <source>
        <strain evidence="3">EC2010</strain>
        <tissue evidence="3">Whole organism of an adult</tissue>
    </source>
</reference>
<dbReference type="GO" id="GO:0046872">
    <property type="term" value="F:metal ion binding"/>
    <property type="evidence" value="ECO:0007669"/>
    <property type="project" value="InterPro"/>
</dbReference>
<dbReference type="SUPFAM" id="SSF49363">
    <property type="entry name" value="Purple acid phosphatase, N-terminal domain"/>
    <property type="match status" value="1"/>
</dbReference>
<evidence type="ECO:0000313" key="4">
    <source>
        <dbReference type="Proteomes" id="UP000271974"/>
    </source>
</evidence>
<dbReference type="GO" id="GO:0003993">
    <property type="term" value="F:acid phosphatase activity"/>
    <property type="evidence" value="ECO:0007669"/>
    <property type="project" value="InterPro"/>
</dbReference>
<dbReference type="Gene3D" id="2.60.40.380">
    <property type="entry name" value="Purple acid phosphatase-like, N-terminal"/>
    <property type="match status" value="1"/>
</dbReference>
<evidence type="ECO:0000256" key="1">
    <source>
        <dbReference type="SAM" id="Phobius"/>
    </source>
</evidence>
<keyword evidence="1" id="KW-0472">Membrane</keyword>
<feature type="transmembrane region" description="Helical" evidence="1">
    <location>
        <begin position="122"/>
        <end position="142"/>
    </location>
</feature>
<keyword evidence="4" id="KW-1185">Reference proteome</keyword>
<dbReference type="PANTHER" id="PTHR45867">
    <property type="entry name" value="PURPLE ACID PHOSPHATASE"/>
    <property type="match status" value="1"/>
</dbReference>
<gene>
    <name evidence="3" type="ORF">EGW08_016978</name>
</gene>
<organism evidence="3 4">
    <name type="scientific">Elysia chlorotica</name>
    <name type="common">Eastern emerald elysia</name>
    <name type="synonym">Sea slug</name>
    <dbReference type="NCBI Taxonomy" id="188477"/>
    <lineage>
        <taxon>Eukaryota</taxon>
        <taxon>Metazoa</taxon>
        <taxon>Spiralia</taxon>
        <taxon>Lophotrochozoa</taxon>
        <taxon>Mollusca</taxon>
        <taxon>Gastropoda</taxon>
        <taxon>Heterobranchia</taxon>
        <taxon>Euthyneura</taxon>
        <taxon>Panpulmonata</taxon>
        <taxon>Sacoglossa</taxon>
        <taxon>Placobranchoidea</taxon>
        <taxon>Plakobranchidae</taxon>
        <taxon>Elysia</taxon>
    </lineage>
</organism>
<feature type="domain" description="Purple acid phosphatase N-terminal" evidence="2">
    <location>
        <begin position="1"/>
        <end position="79"/>
    </location>
</feature>
<dbReference type="STRING" id="188477.A0A3S1B3K2"/>
<dbReference type="InterPro" id="IPR008963">
    <property type="entry name" value="Purple_acid_Pase-like_N"/>
</dbReference>
<dbReference type="AlphaFoldDB" id="A0A3S1B3K2"/>
<proteinExistence type="predicted"/>
<sequence>MIIVWNTVNDTKESKVLYGVKGNLNQTASGSRTVFVDGGSEQRVQFVHRVILKGLNPLTEYYYMVGSNLGFSDLFTFKTWPSGEKWSPRIVMYGDMGNENAQSLPRLQVEAVQGMYDAVIHVGRFIVLFFFCKLPVFNIILIK</sequence>
<keyword evidence="1" id="KW-1133">Transmembrane helix</keyword>
<dbReference type="PANTHER" id="PTHR45867:SF3">
    <property type="entry name" value="ACID PHOSPHATASE TYPE 7"/>
    <property type="match status" value="1"/>
</dbReference>
<dbReference type="OrthoDB" id="45007at2759"/>
<protein>
    <recommendedName>
        <fullName evidence="2">Purple acid phosphatase N-terminal domain-containing protein</fullName>
    </recommendedName>
</protein>
<keyword evidence="1" id="KW-0812">Transmembrane</keyword>
<accession>A0A3S1B3K2</accession>
<dbReference type="InterPro" id="IPR015914">
    <property type="entry name" value="PAPs_N"/>
</dbReference>
<comment type="caution">
    <text evidence="3">The sequence shown here is derived from an EMBL/GenBank/DDBJ whole genome shotgun (WGS) entry which is preliminary data.</text>
</comment>
<evidence type="ECO:0000259" key="2">
    <source>
        <dbReference type="Pfam" id="PF16656"/>
    </source>
</evidence>
<evidence type="ECO:0000313" key="3">
    <source>
        <dbReference type="EMBL" id="RUS75263.1"/>
    </source>
</evidence>
<feature type="non-terminal residue" evidence="3">
    <location>
        <position position="143"/>
    </location>
</feature>
<name>A0A3S1B3K2_ELYCH</name>